<evidence type="ECO:0000313" key="3">
    <source>
        <dbReference type="Proteomes" id="UP001367508"/>
    </source>
</evidence>
<proteinExistence type="predicted"/>
<protein>
    <submittedName>
        <fullName evidence="2">Uncharacterized protein</fullName>
    </submittedName>
</protein>
<dbReference type="Proteomes" id="UP001367508">
    <property type="component" value="Unassembled WGS sequence"/>
</dbReference>
<name>A0AAN9KFI0_CANGL</name>
<comment type="caution">
    <text evidence="2">The sequence shown here is derived from an EMBL/GenBank/DDBJ whole genome shotgun (WGS) entry which is preliminary data.</text>
</comment>
<gene>
    <name evidence="2" type="ORF">VNO77_34404</name>
</gene>
<keyword evidence="3" id="KW-1185">Reference proteome</keyword>
<sequence length="227" mass="26377">MPPLPYPNSFPFLQILPHIPFSKHWIMSEGEEGLRQVVISKDRDLNNLICHWYEILEVDSYRKTLQFNSLLEIFSFQNGLRKFFASVSKICIRLSKAVEKQYPMLNLKMRQTDPVWAFFVTSQSDTPSNSHNGTHEGVNFRKEKIWAKLIPCWLPNKYTMLGTTPVWKTSVNTPSVMFLFYKSNRLSIIHNLESLASLIKLKRHSTRAQDSRPGRGDSSISFYRGYG</sequence>
<feature type="region of interest" description="Disordered" evidence="1">
    <location>
        <begin position="206"/>
        <end position="227"/>
    </location>
</feature>
<accession>A0AAN9KFI0</accession>
<evidence type="ECO:0000313" key="2">
    <source>
        <dbReference type="EMBL" id="KAK7315826.1"/>
    </source>
</evidence>
<evidence type="ECO:0000256" key="1">
    <source>
        <dbReference type="SAM" id="MobiDB-lite"/>
    </source>
</evidence>
<dbReference type="AlphaFoldDB" id="A0AAN9KFI0"/>
<reference evidence="2 3" key="1">
    <citation type="submission" date="2024-01" db="EMBL/GenBank/DDBJ databases">
        <title>The genomes of 5 underutilized Papilionoideae crops provide insights into root nodulation and disease resistanc.</title>
        <authorList>
            <person name="Jiang F."/>
        </authorList>
    </citation>
    <scope>NUCLEOTIDE SEQUENCE [LARGE SCALE GENOMIC DNA]</scope>
    <source>
        <strain evidence="2">LVBAO_FW01</strain>
        <tissue evidence="2">Leaves</tissue>
    </source>
</reference>
<dbReference type="EMBL" id="JAYMYQ010000008">
    <property type="protein sequence ID" value="KAK7315826.1"/>
    <property type="molecule type" value="Genomic_DNA"/>
</dbReference>
<organism evidence="2 3">
    <name type="scientific">Canavalia gladiata</name>
    <name type="common">Sword bean</name>
    <name type="synonym">Dolichos gladiatus</name>
    <dbReference type="NCBI Taxonomy" id="3824"/>
    <lineage>
        <taxon>Eukaryota</taxon>
        <taxon>Viridiplantae</taxon>
        <taxon>Streptophyta</taxon>
        <taxon>Embryophyta</taxon>
        <taxon>Tracheophyta</taxon>
        <taxon>Spermatophyta</taxon>
        <taxon>Magnoliopsida</taxon>
        <taxon>eudicotyledons</taxon>
        <taxon>Gunneridae</taxon>
        <taxon>Pentapetalae</taxon>
        <taxon>rosids</taxon>
        <taxon>fabids</taxon>
        <taxon>Fabales</taxon>
        <taxon>Fabaceae</taxon>
        <taxon>Papilionoideae</taxon>
        <taxon>50 kb inversion clade</taxon>
        <taxon>NPAAA clade</taxon>
        <taxon>indigoferoid/millettioid clade</taxon>
        <taxon>Phaseoleae</taxon>
        <taxon>Canavalia</taxon>
    </lineage>
</organism>